<gene>
    <name evidence="2" type="ORF">NBR_LOCUS4382</name>
</gene>
<sequence length="91" mass="10282">MGSKDETVNDAPSLEYLFKSKPSEEAVTPPPKPVVFPEEVLMTPRDLSHSEHFKTLQKTMASSEDVKEKEVSNPKQRRLLTEKTMPSAEHT</sequence>
<evidence type="ECO:0000313" key="3">
    <source>
        <dbReference type="Proteomes" id="UP000271162"/>
    </source>
</evidence>
<keyword evidence="3" id="KW-1185">Reference proteome</keyword>
<proteinExistence type="predicted"/>
<dbReference type="EMBL" id="UYSL01008062">
    <property type="protein sequence ID" value="VDL67971.1"/>
    <property type="molecule type" value="Genomic_DNA"/>
</dbReference>
<feature type="region of interest" description="Disordered" evidence="1">
    <location>
        <begin position="1"/>
        <end position="32"/>
    </location>
</feature>
<evidence type="ECO:0000313" key="2">
    <source>
        <dbReference type="EMBL" id="VDL67971.1"/>
    </source>
</evidence>
<dbReference type="AlphaFoldDB" id="A0A0N4XPC9"/>
<dbReference type="Proteomes" id="UP000271162">
    <property type="component" value="Unassembled WGS sequence"/>
</dbReference>
<reference evidence="4" key="1">
    <citation type="submission" date="2017-02" db="UniProtKB">
        <authorList>
            <consortium name="WormBaseParasite"/>
        </authorList>
    </citation>
    <scope>IDENTIFICATION</scope>
</reference>
<accession>A0A0N4XPC9</accession>
<reference evidence="2 3" key="2">
    <citation type="submission" date="2018-11" db="EMBL/GenBank/DDBJ databases">
        <authorList>
            <consortium name="Pathogen Informatics"/>
        </authorList>
    </citation>
    <scope>NUCLEOTIDE SEQUENCE [LARGE SCALE GENOMIC DNA]</scope>
</reference>
<evidence type="ECO:0000313" key="4">
    <source>
        <dbReference type="WBParaSite" id="NBR_0000438101-mRNA-1"/>
    </source>
</evidence>
<protein>
    <submittedName>
        <fullName evidence="4">TPX2_importin domain-containing protein</fullName>
    </submittedName>
</protein>
<dbReference type="WBParaSite" id="NBR_0000438101-mRNA-1">
    <property type="protein sequence ID" value="NBR_0000438101-mRNA-1"/>
    <property type="gene ID" value="NBR_0000438101"/>
</dbReference>
<name>A0A0N4XPC9_NIPBR</name>
<organism evidence="4">
    <name type="scientific">Nippostrongylus brasiliensis</name>
    <name type="common">Rat hookworm</name>
    <dbReference type="NCBI Taxonomy" id="27835"/>
    <lineage>
        <taxon>Eukaryota</taxon>
        <taxon>Metazoa</taxon>
        <taxon>Ecdysozoa</taxon>
        <taxon>Nematoda</taxon>
        <taxon>Chromadorea</taxon>
        <taxon>Rhabditida</taxon>
        <taxon>Rhabditina</taxon>
        <taxon>Rhabditomorpha</taxon>
        <taxon>Strongyloidea</taxon>
        <taxon>Heligmosomidae</taxon>
        <taxon>Nippostrongylus</taxon>
    </lineage>
</organism>
<feature type="region of interest" description="Disordered" evidence="1">
    <location>
        <begin position="57"/>
        <end position="91"/>
    </location>
</feature>
<evidence type="ECO:0000256" key="1">
    <source>
        <dbReference type="SAM" id="MobiDB-lite"/>
    </source>
</evidence>